<dbReference type="GO" id="GO:0003677">
    <property type="term" value="F:DNA binding"/>
    <property type="evidence" value="ECO:0007669"/>
    <property type="project" value="InterPro"/>
</dbReference>
<dbReference type="AlphaFoldDB" id="A0A0F9P919"/>
<evidence type="ECO:0000313" key="3">
    <source>
        <dbReference type="EMBL" id="KKM97535.1"/>
    </source>
</evidence>
<comment type="caution">
    <text evidence="3">The sequence shown here is derived from an EMBL/GenBank/DDBJ whole genome shotgun (WGS) entry which is preliminary data.</text>
</comment>
<dbReference type="InterPro" id="IPR001387">
    <property type="entry name" value="Cro/C1-type_HTH"/>
</dbReference>
<evidence type="ECO:0000259" key="2">
    <source>
        <dbReference type="PROSITE" id="PS50943"/>
    </source>
</evidence>
<dbReference type="EMBL" id="LAZR01005737">
    <property type="protein sequence ID" value="KKM97535.1"/>
    <property type="molecule type" value="Genomic_DNA"/>
</dbReference>
<organism evidence="3">
    <name type="scientific">marine sediment metagenome</name>
    <dbReference type="NCBI Taxonomy" id="412755"/>
    <lineage>
        <taxon>unclassified sequences</taxon>
        <taxon>metagenomes</taxon>
        <taxon>ecological metagenomes</taxon>
    </lineage>
</organism>
<feature type="region of interest" description="Disordered" evidence="1">
    <location>
        <begin position="371"/>
        <end position="411"/>
    </location>
</feature>
<reference evidence="3" key="1">
    <citation type="journal article" date="2015" name="Nature">
        <title>Complex archaea that bridge the gap between prokaryotes and eukaryotes.</title>
        <authorList>
            <person name="Spang A."/>
            <person name="Saw J.H."/>
            <person name="Jorgensen S.L."/>
            <person name="Zaremba-Niedzwiedzka K."/>
            <person name="Martijn J."/>
            <person name="Lind A.E."/>
            <person name="van Eijk R."/>
            <person name="Schleper C."/>
            <person name="Guy L."/>
            <person name="Ettema T.J."/>
        </authorList>
    </citation>
    <scope>NUCLEOTIDE SEQUENCE</scope>
</reference>
<evidence type="ECO:0000256" key="1">
    <source>
        <dbReference type="SAM" id="MobiDB-lite"/>
    </source>
</evidence>
<sequence length="444" mass="49243">MSPAVAELDQEIDFRIPIAVDIEKKDHAGSFFFRGLASTDDIDLVADIITEDALAVAKDDLLKNPTIFLDHEIDERIGAVVETEFVRGKGLIVTGRILDSRPDIKEEIQTGSLSKLSVRATVLNGRREIDPITGAPIIKITRIRFKHVALVGNPANQEARTLEFWTEKSMKNGARFADKIQRLRKEHGWSLSDMQNKSLISSSAIKKLESREILIPNLECVSRLAKAFDMTIQKLVDGTEARYSKRNLIKEDKMGKETAVLDEKEVENKDETTQDESTQEENKTKTDDTPTLKDDLAGVVKDSARDKSVQDASAQMRFLIDRLKDGATDRTTAILSEMESVFGLMTGGEDTQKSDTDIMLDKLIGVVGKLVTDKSESETETENKDEKGKDIQKSEPRRVVRKGGAERENITGEVSKALGSLDEKKLDAMTPADALNELVKAGLL</sequence>
<feature type="region of interest" description="Disordered" evidence="1">
    <location>
        <begin position="254"/>
        <end position="295"/>
    </location>
</feature>
<feature type="compositionally biased region" description="Basic and acidic residues" evidence="1">
    <location>
        <begin position="280"/>
        <end position="295"/>
    </location>
</feature>
<dbReference type="InterPro" id="IPR010982">
    <property type="entry name" value="Lambda_DNA-bd_dom_sf"/>
</dbReference>
<dbReference type="SUPFAM" id="SSF47413">
    <property type="entry name" value="lambda repressor-like DNA-binding domains"/>
    <property type="match status" value="1"/>
</dbReference>
<dbReference type="Gene3D" id="1.10.260.40">
    <property type="entry name" value="lambda repressor-like DNA-binding domains"/>
    <property type="match status" value="1"/>
</dbReference>
<protein>
    <recommendedName>
        <fullName evidence="2">HTH cro/C1-type domain-containing protein</fullName>
    </recommendedName>
</protein>
<feature type="compositionally biased region" description="Basic and acidic residues" evidence="1">
    <location>
        <begin position="371"/>
        <end position="410"/>
    </location>
</feature>
<proteinExistence type="predicted"/>
<dbReference type="PROSITE" id="PS50943">
    <property type="entry name" value="HTH_CROC1"/>
    <property type="match status" value="1"/>
</dbReference>
<feature type="domain" description="HTH cro/C1-type" evidence="2">
    <location>
        <begin position="180"/>
        <end position="235"/>
    </location>
</feature>
<dbReference type="Pfam" id="PF01381">
    <property type="entry name" value="HTH_3"/>
    <property type="match status" value="1"/>
</dbReference>
<feature type="compositionally biased region" description="Basic and acidic residues" evidence="1">
    <location>
        <begin position="254"/>
        <end position="272"/>
    </location>
</feature>
<accession>A0A0F9P919</accession>
<dbReference type="SMART" id="SM00530">
    <property type="entry name" value="HTH_XRE"/>
    <property type="match status" value="1"/>
</dbReference>
<name>A0A0F9P919_9ZZZZ</name>
<dbReference type="CDD" id="cd00093">
    <property type="entry name" value="HTH_XRE"/>
    <property type="match status" value="1"/>
</dbReference>
<gene>
    <name evidence="3" type="ORF">LCGC14_1167080</name>
</gene>